<dbReference type="InterPro" id="IPR035681">
    <property type="entry name" value="ComA-like_MBL"/>
</dbReference>
<dbReference type="CDD" id="cd07731">
    <property type="entry name" value="ComA-like_MBL-fold"/>
    <property type="match status" value="1"/>
</dbReference>
<evidence type="ECO:0000259" key="2">
    <source>
        <dbReference type="SMART" id="SM00849"/>
    </source>
</evidence>
<dbReference type="Proteomes" id="UP000001882">
    <property type="component" value="Chromosome"/>
</dbReference>
<dbReference type="EMBL" id="AP011532">
    <property type="protein sequence ID" value="BAI62201.1"/>
    <property type="molecule type" value="Genomic_DNA"/>
</dbReference>
<dbReference type="RefSeq" id="WP_012900875.1">
    <property type="nucleotide sequence ID" value="NC_013665.1"/>
</dbReference>
<keyword evidence="4" id="KW-1185">Reference proteome</keyword>
<dbReference type="InterPro" id="IPR001279">
    <property type="entry name" value="Metallo-B-lactamas"/>
</dbReference>
<keyword evidence="1" id="KW-0472">Membrane</keyword>
<evidence type="ECO:0000313" key="4">
    <source>
        <dbReference type="Proteomes" id="UP000001882"/>
    </source>
</evidence>
<dbReference type="InterPro" id="IPR052159">
    <property type="entry name" value="Competence_DNA_uptake"/>
</dbReference>
<dbReference type="SMART" id="SM00849">
    <property type="entry name" value="Lactamase_B"/>
    <property type="match status" value="1"/>
</dbReference>
<dbReference type="PANTHER" id="PTHR30619">
    <property type="entry name" value="DNA INTERNALIZATION/COMPETENCE PROTEIN COMEC/REC2"/>
    <property type="match status" value="1"/>
</dbReference>
<dbReference type="STRING" id="304371.MCP_2129"/>
<protein>
    <recommendedName>
        <fullName evidence="2">Metallo-beta-lactamase domain-containing protein</fullName>
    </recommendedName>
</protein>
<feature type="transmembrane region" description="Helical" evidence="1">
    <location>
        <begin position="12"/>
        <end position="31"/>
    </location>
</feature>
<reference evidence="4" key="3">
    <citation type="journal article" date="2011" name="PLoS ONE">
        <title>Genome sequence of a mesophilic hydrogenotrophic methanogen Methanocella paludicola, the first cultivated representative of the order Methanocellales.</title>
        <authorList>
            <person name="Sakai S."/>
            <person name="Takaki Y."/>
            <person name="Shimamura S."/>
            <person name="Sekine M."/>
            <person name="Tajima T."/>
            <person name="Kosugi H."/>
            <person name="Ichikawa N."/>
            <person name="Tasumi E."/>
            <person name="Hiraki A.T."/>
            <person name="Shimizu A."/>
            <person name="Kato Y."/>
            <person name="Nishiko R."/>
            <person name="Mori K."/>
            <person name="Fujita N."/>
            <person name="Imachi H."/>
            <person name="Takai K."/>
        </authorList>
    </citation>
    <scope>NUCLEOTIDE SEQUENCE [LARGE SCALE GENOMIC DNA]</scope>
    <source>
        <strain evidence="4">DSM 17711 / JCM 13418 / NBRC 101707 / SANAE</strain>
    </source>
</reference>
<feature type="domain" description="Metallo-beta-lactamase" evidence="2">
    <location>
        <begin position="53"/>
        <end position="250"/>
    </location>
</feature>
<proteinExistence type="predicted"/>
<dbReference type="SUPFAM" id="SSF56281">
    <property type="entry name" value="Metallo-hydrolase/oxidoreductase"/>
    <property type="match status" value="1"/>
</dbReference>
<dbReference type="InParanoid" id="D1Z0H9"/>
<dbReference type="eggNOG" id="arCOG03009">
    <property type="taxonomic scope" value="Archaea"/>
</dbReference>
<dbReference type="InterPro" id="IPR036866">
    <property type="entry name" value="RibonucZ/Hydroxyglut_hydro"/>
</dbReference>
<dbReference type="PANTHER" id="PTHR30619:SF1">
    <property type="entry name" value="RECOMBINATION PROTEIN 2"/>
    <property type="match status" value="1"/>
</dbReference>
<accession>D1Z0H9</accession>
<name>D1Z0H9_METPS</name>
<dbReference type="Pfam" id="PF00753">
    <property type="entry name" value="Lactamase_B"/>
    <property type="match status" value="1"/>
</dbReference>
<gene>
    <name evidence="3" type="ordered locus">MCP_2129</name>
</gene>
<evidence type="ECO:0000313" key="3">
    <source>
        <dbReference type="EMBL" id="BAI62201.1"/>
    </source>
</evidence>
<organism evidence="3 4">
    <name type="scientific">Methanocella paludicola (strain DSM 17711 / JCM 13418 / NBRC 101707 / SANAE)</name>
    <dbReference type="NCBI Taxonomy" id="304371"/>
    <lineage>
        <taxon>Archaea</taxon>
        <taxon>Methanobacteriati</taxon>
        <taxon>Methanobacteriota</taxon>
        <taxon>Stenosarchaea group</taxon>
        <taxon>Methanomicrobia</taxon>
        <taxon>Methanocellales</taxon>
        <taxon>Methanocellaceae</taxon>
        <taxon>Methanocella</taxon>
    </lineage>
</organism>
<dbReference type="AlphaFoldDB" id="D1Z0H9"/>
<dbReference type="KEGG" id="mpd:MCP_2129"/>
<dbReference type="OrthoDB" id="3327at2157"/>
<dbReference type="GeneID" id="8681978"/>
<reference evidence="3 4" key="1">
    <citation type="journal article" date="2007" name="Appl. Environ. Microbiol.">
        <title>Isolation of key methanogens for global methane emission from rice paddy fields: a novel isolate affiliated with the clone cluster rice cluster I.</title>
        <authorList>
            <person name="Sakai S."/>
            <person name="Imachi H."/>
            <person name="Sekiguchi Y."/>
            <person name="Ohashi A."/>
            <person name="Harada H."/>
            <person name="Kamagata Y."/>
        </authorList>
    </citation>
    <scope>NUCLEOTIDE SEQUENCE [LARGE SCALE GENOMIC DNA]</scope>
    <source>
        <strain evidence="4">DSM 17711 / JCM 13418 / NBRC 101707 / SANAE</strain>
    </source>
</reference>
<reference evidence="3 4" key="2">
    <citation type="journal article" date="2008" name="Int. J. Syst. Evol. Microbiol.">
        <title>Methanocella paludicola gen. nov., sp. nov., a methane-producing archaeon, the first isolate of the lineage 'Rice Cluster I', and proposal of the new archaeal order Methanocellales ord. nov.</title>
        <authorList>
            <person name="Sakai S."/>
            <person name="Imachi H."/>
            <person name="Hanada S."/>
            <person name="Ohashi A."/>
            <person name="Harada H."/>
            <person name="Kamagata Y."/>
        </authorList>
    </citation>
    <scope>NUCLEOTIDE SEQUENCE [LARGE SCALE GENOMIC DNA]</scope>
    <source>
        <strain evidence="4">DSM 17711 / JCM 13418 / NBRC 101707 / SANAE</strain>
    </source>
</reference>
<keyword evidence="1" id="KW-0812">Transmembrane</keyword>
<keyword evidence="1" id="KW-1133">Transmembrane helix</keyword>
<evidence type="ECO:0000256" key="1">
    <source>
        <dbReference type="SAM" id="Phobius"/>
    </source>
</evidence>
<dbReference type="Gene3D" id="3.60.15.10">
    <property type="entry name" value="Ribonuclease Z/Hydroxyacylglutathione hydrolase-like"/>
    <property type="match status" value="1"/>
</dbReference>
<sequence length="314" mass="33718">MPEYGHRMKTIDIALGVWLAIAIIVIGYFAIFHGQGGLAKGAPVEVHFIDVGKGDSILVKAGDRCMLVDGGRPSEGPKLVSYLKSQGVTSIDIMVATHPHADHIGGLLDVLREIPVKEVLDSGISQPTRTYESYLTLIDQKNIPYTVAEAGQTFDLGSDVKVEVLAPFEVRNDGGINENSIVLKVEHKNVTFLLTGDAGIPEERQLLESGHSLKSDVFKVPHHGSGYSADQEFISAVSPEVSIIEVGPNPYGHPTRRMLALLEESGSVIYRTDLNGNVVVRSDGTGFTVVPQFETSSAKVLSCAPSNSAMRCAV</sequence>